<dbReference type="GO" id="GO:0048731">
    <property type="term" value="P:system development"/>
    <property type="evidence" value="ECO:0007669"/>
    <property type="project" value="TreeGrafter"/>
</dbReference>
<dbReference type="EMBL" id="PNBA02000007">
    <property type="protein sequence ID" value="KAG6419501.1"/>
    <property type="molecule type" value="Genomic_DNA"/>
</dbReference>
<accession>A0A8X8ZWU1</accession>
<feature type="compositionally biased region" description="Basic and acidic residues" evidence="5">
    <location>
        <begin position="260"/>
        <end position="289"/>
    </location>
</feature>
<evidence type="ECO:0000313" key="7">
    <source>
        <dbReference type="EMBL" id="KAG6419501.1"/>
    </source>
</evidence>
<keyword evidence="4" id="KW-0539">Nucleus</keyword>
<feature type="compositionally biased region" description="Acidic residues" evidence="5">
    <location>
        <begin position="290"/>
        <end position="299"/>
    </location>
</feature>
<dbReference type="AlphaFoldDB" id="A0A8X8ZWU1"/>
<sequence>MLVKGFEFNPSGEDLINFYLYPWVKQKELPWNGIPVKEIYGPSSDPWVVFFDVESRWLIRPYVGSIKYTIYAFTFLSRVSNSKRVSRRAGTGTWGGQTGPKMIQDSENGQIIGQSKMLAFEHRSSDADFGHWTMHEYSLSDDLIRSSGVPNAADVVVCKITKTLIRDLQAENSCRTGSDIPAGQQPMTDTNELTWRLLVENGDIDIAGEHAQLHGNGSDSVLVRPPQITHHPAAGDGSDDPSFHPTDISFPVGPVASKKRAAEVHHPNEEDREGVLKRQKKLMPEHDLMDDAEEDEEEPSFATKLARLLLAVNGMKPL</sequence>
<evidence type="ECO:0000259" key="6">
    <source>
        <dbReference type="PROSITE" id="PS51005"/>
    </source>
</evidence>
<dbReference type="GO" id="GO:0006355">
    <property type="term" value="P:regulation of DNA-templated transcription"/>
    <property type="evidence" value="ECO:0007669"/>
    <property type="project" value="InterPro"/>
</dbReference>
<proteinExistence type="predicted"/>
<comment type="caution">
    <text evidence="7">The sequence shown here is derived from an EMBL/GenBank/DDBJ whole genome shotgun (WGS) entry which is preliminary data.</text>
</comment>
<feature type="domain" description="NAC" evidence="6">
    <location>
        <begin position="2"/>
        <end position="163"/>
    </location>
</feature>
<evidence type="ECO:0000256" key="2">
    <source>
        <dbReference type="ARBA" id="ARBA00023125"/>
    </source>
</evidence>
<reference evidence="7" key="2">
    <citation type="submission" date="2020-08" db="EMBL/GenBank/DDBJ databases">
        <title>Plant Genome Project.</title>
        <authorList>
            <person name="Zhang R.-G."/>
        </authorList>
    </citation>
    <scope>NUCLEOTIDE SEQUENCE</scope>
    <source>
        <strain evidence="7">Huo1</strain>
        <tissue evidence="7">Leaf</tissue>
    </source>
</reference>
<keyword evidence="2" id="KW-0238">DNA-binding</keyword>
<evidence type="ECO:0000256" key="4">
    <source>
        <dbReference type="ARBA" id="ARBA00023242"/>
    </source>
</evidence>
<feature type="region of interest" description="Disordered" evidence="5">
    <location>
        <begin position="215"/>
        <end position="300"/>
    </location>
</feature>
<dbReference type="SUPFAM" id="SSF101941">
    <property type="entry name" value="NAC domain"/>
    <property type="match status" value="1"/>
</dbReference>
<dbReference type="GO" id="GO:0003677">
    <property type="term" value="F:DNA binding"/>
    <property type="evidence" value="ECO:0007669"/>
    <property type="project" value="UniProtKB-KW"/>
</dbReference>
<evidence type="ECO:0000256" key="5">
    <source>
        <dbReference type="SAM" id="MobiDB-lite"/>
    </source>
</evidence>
<name>A0A8X8ZWU1_SALSN</name>
<evidence type="ECO:0000313" key="8">
    <source>
        <dbReference type="Proteomes" id="UP000298416"/>
    </source>
</evidence>
<evidence type="ECO:0000256" key="1">
    <source>
        <dbReference type="ARBA" id="ARBA00023015"/>
    </source>
</evidence>
<evidence type="ECO:0000256" key="3">
    <source>
        <dbReference type="ARBA" id="ARBA00023163"/>
    </source>
</evidence>
<keyword evidence="3" id="KW-0804">Transcription</keyword>
<keyword evidence="8" id="KW-1185">Reference proteome</keyword>
<gene>
    <name evidence="7" type="ORF">SASPL_121723</name>
</gene>
<dbReference type="InterPro" id="IPR036093">
    <property type="entry name" value="NAC_dom_sf"/>
</dbReference>
<reference evidence="7" key="1">
    <citation type="submission" date="2018-01" db="EMBL/GenBank/DDBJ databases">
        <authorList>
            <person name="Mao J.F."/>
        </authorList>
    </citation>
    <scope>NUCLEOTIDE SEQUENCE</scope>
    <source>
        <strain evidence="7">Huo1</strain>
        <tissue evidence="7">Leaf</tissue>
    </source>
</reference>
<dbReference type="PANTHER" id="PTHR31719">
    <property type="entry name" value="NAC TRANSCRIPTION FACTOR 56"/>
    <property type="match status" value="1"/>
</dbReference>
<protein>
    <recommendedName>
        <fullName evidence="6">NAC domain-containing protein</fullName>
    </recommendedName>
</protein>
<dbReference type="InterPro" id="IPR003441">
    <property type="entry name" value="NAC-dom"/>
</dbReference>
<dbReference type="Gene3D" id="2.170.150.80">
    <property type="entry name" value="NAC domain"/>
    <property type="match status" value="1"/>
</dbReference>
<dbReference type="PROSITE" id="PS51005">
    <property type="entry name" value="NAC"/>
    <property type="match status" value="1"/>
</dbReference>
<dbReference type="Pfam" id="PF02365">
    <property type="entry name" value="NAM"/>
    <property type="match status" value="1"/>
</dbReference>
<dbReference type="PANTHER" id="PTHR31719:SF164">
    <property type="entry name" value="NAC DOMAIN-CONTAINING PROTEIN"/>
    <property type="match status" value="1"/>
</dbReference>
<dbReference type="Proteomes" id="UP000298416">
    <property type="component" value="Unassembled WGS sequence"/>
</dbReference>
<keyword evidence="1" id="KW-0805">Transcription regulation</keyword>
<organism evidence="7">
    <name type="scientific">Salvia splendens</name>
    <name type="common">Scarlet sage</name>
    <dbReference type="NCBI Taxonomy" id="180675"/>
    <lineage>
        <taxon>Eukaryota</taxon>
        <taxon>Viridiplantae</taxon>
        <taxon>Streptophyta</taxon>
        <taxon>Embryophyta</taxon>
        <taxon>Tracheophyta</taxon>
        <taxon>Spermatophyta</taxon>
        <taxon>Magnoliopsida</taxon>
        <taxon>eudicotyledons</taxon>
        <taxon>Gunneridae</taxon>
        <taxon>Pentapetalae</taxon>
        <taxon>asterids</taxon>
        <taxon>lamiids</taxon>
        <taxon>Lamiales</taxon>
        <taxon>Lamiaceae</taxon>
        <taxon>Nepetoideae</taxon>
        <taxon>Mentheae</taxon>
        <taxon>Salviinae</taxon>
        <taxon>Salvia</taxon>
        <taxon>Salvia subgen. Calosphace</taxon>
        <taxon>core Calosphace</taxon>
    </lineage>
</organism>